<dbReference type="Gene3D" id="3.50.50.60">
    <property type="entry name" value="FAD/NAD(P)-binding domain"/>
    <property type="match status" value="2"/>
</dbReference>
<protein>
    <submittedName>
        <fullName evidence="4">Ferredoxin--NADP reductase</fullName>
        <ecNumber evidence="4">1.18.1.2</ecNumber>
    </submittedName>
    <submittedName>
        <fullName evidence="5">Thioredoxin reductase (NADPH)</fullName>
    </submittedName>
</protein>
<feature type="domain" description="FAD/NAD(P)-binding" evidence="3">
    <location>
        <begin position="92"/>
        <end position="403"/>
    </location>
</feature>
<gene>
    <name evidence="4" type="ORF">R69658_06353</name>
    <name evidence="5" type="ORF">SAMN05192563_1011204</name>
</gene>
<dbReference type="InterPro" id="IPR023753">
    <property type="entry name" value="FAD/NAD-binding_dom"/>
</dbReference>
<dbReference type="Pfam" id="PF07992">
    <property type="entry name" value="Pyr_redox_2"/>
    <property type="match status" value="1"/>
</dbReference>
<proteinExistence type="predicted"/>
<evidence type="ECO:0000313" key="5">
    <source>
        <dbReference type="EMBL" id="SFU15159.1"/>
    </source>
</evidence>
<dbReference type="Proteomes" id="UP000198844">
    <property type="component" value="Unassembled WGS sequence"/>
</dbReference>
<dbReference type="PANTHER" id="PTHR48105">
    <property type="entry name" value="THIOREDOXIN REDUCTASE 1-RELATED-RELATED"/>
    <property type="match status" value="1"/>
</dbReference>
<evidence type="ECO:0000259" key="3">
    <source>
        <dbReference type="Pfam" id="PF07992"/>
    </source>
</evidence>
<organism evidence="5 6">
    <name type="scientific">Paraburkholderia aspalathi</name>
    <dbReference type="NCBI Taxonomy" id="1324617"/>
    <lineage>
        <taxon>Bacteria</taxon>
        <taxon>Pseudomonadati</taxon>
        <taxon>Pseudomonadota</taxon>
        <taxon>Betaproteobacteria</taxon>
        <taxon>Burkholderiales</taxon>
        <taxon>Burkholderiaceae</taxon>
        <taxon>Paraburkholderia</taxon>
    </lineage>
</organism>
<evidence type="ECO:0000313" key="7">
    <source>
        <dbReference type="Proteomes" id="UP000674425"/>
    </source>
</evidence>
<reference evidence="4 7" key="2">
    <citation type="submission" date="2021-02" db="EMBL/GenBank/DDBJ databases">
        <authorList>
            <person name="Vanwijnsberghe S."/>
        </authorList>
    </citation>
    <scope>NUCLEOTIDE SEQUENCE [LARGE SCALE GENOMIC DNA]</scope>
    <source>
        <strain evidence="4 7">R-69658</strain>
    </source>
</reference>
<dbReference type="PRINTS" id="PR00368">
    <property type="entry name" value="FADPNR"/>
</dbReference>
<keyword evidence="2 4" id="KW-0560">Oxidoreductase</keyword>
<dbReference type="RefSeq" id="WP_234489188.1">
    <property type="nucleotide sequence ID" value="NZ_FPBH01000011.1"/>
</dbReference>
<dbReference type="InterPro" id="IPR050097">
    <property type="entry name" value="Ferredoxin-NADP_redctase_2"/>
</dbReference>
<dbReference type="AlphaFoldDB" id="A0A1I7DU17"/>
<evidence type="ECO:0000313" key="4">
    <source>
        <dbReference type="EMBL" id="CAE6832548.1"/>
    </source>
</evidence>
<sequence>MADSIFMVRIYGRMRSASGYAIRDFLHRCDIPFEWIELGSDKEAEELAHVQHLSDSRLPVCVFHDGTRLECPTVRQITEKLGWFASPSREAYDLAIYGAGPAGLSAAVYGASEGLHTVLVERLALGGQAGSSSKIENYLGFPQGVSGAELAERARAQAIKFGAEILLARAGVRAEFLPGQGIVYLEDGTRITARTSICATGVAYRKLGLADEERFLGTGLYYGAGASEAALIHGEDVYVVGGGNSAGQAAMHFSQSANRVYMLVRDASLKNTLSQYLVDRITSAPNIEVGTCTEVTALAGSDVLQEITLTDVHTGQHRTVRTNWLFVCIGGVPQTEWAQEVGIVRDEGGYLVTGPDLQEYRANLKWPLERAPLHLETCLPGVFAAGDVRHASIKRVASAVGEGAMAVALVHRYLNSA</sequence>
<dbReference type="EC" id="1.18.1.2" evidence="4"/>
<evidence type="ECO:0000313" key="6">
    <source>
        <dbReference type="Proteomes" id="UP000198844"/>
    </source>
</evidence>
<dbReference type="EMBL" id="FPBH01000011">
    <property type="protein sequence ID" value="SFU15159.1"/>
    <property type="molecule type" value="Genomic_DNA"/>
</dbReference>
<keyword evidence="7" id="KW-1185">Reference proteome</keyword>
<name>A0A1I7DU17_9BURK</name>
<dbReference type="EMBL" id="CAJNAU010000086">
    <property type="protein sequence ID" value="CAE6832548.1"/>
    <property type="molecule type" value="Genomic_DNA"/>
</dbReference>
<dbReference type="Proteomes" id="UP000674425">
    <property type="component" value="Unassembled WGS sequence"/>
</dbReference>
<dbReference type="PRINTS" id="PR00469">
    <property type="entry name" value="PNDRDTASEII"/>
</dbReference>
<dbReference type="InterPro" id="IPR036188">
    <property type="entry name" value="FAD/NAD-bd_sf"/>
</dbReference>
<reference evidence="5 6" key="1">
    <citation type="submission" date="2016-10" db="EMBL/GenBank/DDBJ databases">
        <authorList>
            <person name="de Groot N.N."/>
        </authorList>
    </citation>
    <scope>NUCLEOTIDE SEQUENCE [LARGE SCALE GENOMIC DNA]</scope>
    <source>
        <strain evidence="5 6">LMG 27731</strain>
    </source>
</reference>
<dbReference type="SUPFAM" id="SSF51905">
    <property type="entry name" value="FAD/NAD(P)-binding domain"/>
    <property type="match status" value="1"/>
</dbReference>
<evidence type="ECO:0000256" key="1">
    <source>
        <dbReference type="ARBA" id="ARBA00022630"/>
    </source>
</evidence>
<keyword evidence="1" id="KW-0285">Flavoprotein</keyword>
<accession>A0A1I7DU17</accession>
<evidence type="ECO:0000256" key="2">
    <source>
        <dbReference type="ARBA" id="ARBA00023002"/>
    </source>
</evidence>
<dbReference type="GO" id="GO:0004324">
    <property type="term" value="F:ferredoxin-NADP+ reductase activity"/>
    <property type="evidence" value="ECO:0007669"/>
    <property type="project" value="UniProtKB-EC"/>
</dbReference>